<dbReference type="RefSeq" id="WP_128806460.1">
    <property type="nucleotide sequence ID" value="NZ_CP136798.1"/>
</dbReference>
<name>A0AAU8KLM2_9ACTN</name>
<sequence>MNWPASGRRWARLSISPPRARRVPRSLAAGVTAVWAVLLLYVVQTQLPDNAVKLPGQDSVESTTRTVVPQGWAFFTKSPRETDMDPYGLVDGTWRGLRSGRHAEYGFNRESRAQGLEIGLLFYQVQDTKPFACERRALTDCLDRASADITPVGNPSPSPTLCGRVALVDQLPVPYAWRDFYADTHTPESVRILEVSCG</sequence>
<accession>A0AAU8KLM2</accession>
<proteinExistence type="predicted"/>
<gene>
    <name evidence="1" type="ORF">R1Y80_26335</name>
</gene>
<reference evidence="1" key="1">
    <citation type="submission" date="2023-10" db="EMBL/GenBank/DDBJ databases">
        <title>Complete genome sequence of Streptomyces sp. JL1001.</title>
        <authorList>
            <person name="Jiang L."/>
        </authorList>
    </citation>
    <scope>NUCLEOTIDE SEQUENCE</scope>
    <source>
        <strain evidence="1">JL1001</strain>
    </source>
</reference>
<dbReference type="NCBIfam" id="TIGR04034">
    <property type="entry name" value="export_SdpA"/>
    <property type="match status" value="1"/>
</dbReference>
<dbReference type="InterPro" id="IPR023902">
    <property type="entry name" value="Sporulation_SdpA"/>
</dbReference>
<evidence type="ECO:0000313" key="1">
    <source>
        <dbReference type="EMBL" id="XCN16930.1"/>
    </source>
</evidence>
<dbReference type="EMBL" id="CP136798">
    <property type="protein sequence ID" value="XCN16930.1"/>
    <property type="molecule type" value="Genomic_DNA"/>
</dbReference>
<dbReference type="Pfam" id="PF17418">
    <property type="entry name" value="SdpA"/>
    <property type="match status" value="1"/>
</dbReference>
<dbReference type="AlphaFoldDB" id="A0AAU8KLM2"/>
<protein>
    <submittedName>
        <fullName evidence="1">SdpA family antimicrobial peptide system protein</fullName>
    </submittedName>
</protein>
<organism evidence="1">
    <name type="scientific">Streptomyces sp. JL1001</name>
    <dbReference type="NCBI Taxonomy" id="3078227"/>
    <lineage>
        <taxon>Bacteria</taxon>
        <taxon>Bacillati</taxon>
        <taxon>Actinomycetota</taxon>
        <taxon>Actinomycetes</taxon>
        <taxon>Kitasatosporales</taxon>
        <taxon>Streptomycetaceae</taxon>
        <taxon>Streptomyces</taxon>
    </lineage>
</organism>